<evidence type="ECO:0000256" key="3">
    <source>
        <dbReference type="SAM" id="MobiDB-lite"/>
    </source>
</evidence>
<proteinExistence type="predicted"/>
<reference evidence="4 5" key="1">
    <citation type="submission" date="2024-09" db="EMBL/GenBank/DDBJ databases">
        <title>Chromosome-scale assembly of Riccia sorocarpa.</title>
        <authorList>
            <person name="Paukszto L."/>
        </authorList>
    </citation>
    <scope>NUCLEOTIDE SEQUENCE [LARGE SCALE GENOMIC DNA]</scope>
    <source>
        <strain evidence="4">LP-2024</strain>
        <tissue evidence="4">Aerial parts of the thallus</tissue>
    </source>
</reference>
<evidence type="ECO:0000256" key="2">
    <source>
        <dbReference type="ARBA" id="ARBA00023242"/>
    </source>
</evidence>
<feature type="compositionally biased region" description="Basic and acidic residues" evidence="3">
    <location>
        <begin position="277"/>
        <end position="287"/>
    </location>
</feature>
<protein>
    <submittedName>
        <fullName evidence="4">Uncharacterized protein</fullName>
    </submittedName>
</protein>
<sequence>MAAEKANAAPASEVMNNGGSKVHPGYRWNGDAMMLGRRRVGLSNGGSVSDASSEREEEEDEVEEEEDVAEDMSDDGGGAGADDEEEHEVGAVGSSRGRYGYRDREAEREKVGFDDAATGTEDEGSDEPELPDSPPPQTLVRYSDNRDVIRGDVRGARVSASRDRLREMTSPDDTRDFSHRHRMREVSSPELDDYETTYGSEGDRTIPMPRLPESSHQMSASEATRDLVGRSGKGSKGMIDATKGKFGSGPVNGEVKKVEREPPANLSGKRKVAGNGERTRFNTDNKARVTLERAREILAQVKANMTRNPKQFAMKHVENHVVEDSSSSEDEKSAMQLPPPRALPPSQVKMDEKLAKKRSRAAKGDKEAPPRRRKPKVEVDVHTSEEKVFYHRPHAESSGQDRSLKLGHFRSSGGEVTREGRSTLDVDGEDHLERKLQREEVFEQQTAIVEKKVRKRRKTKDGDDAAAGSTGICPGSHVRDENWEPPPSPFGLIQESLYKDPWKVLLSCMLLNKTAGRQPLLLYSHAKRTISSSS</sequence>
<keyword evidence="2" id="KW-0539">Nucleus</keyword>
<organism evidence="4 5">
    <name type="scientific">Riccia sorocarpa</name>
    <dbReference type="NCBI Taxonomy" id="122646"/>
    <lineage>
        <taxon>Eukaryota</taxon>
        <taxon>Viridiplantae</taxon>
        <taxon>Streptophyta</taxon>
        <taxon>Embryophyta</taxon>
        <taxon>Marchantiophyta</taxon>
        <taxon>Marchantiopsida</taxon>
        <taxon>Marchantiidae</taxon>
        <taxon>Marchantiales</taxon>
        <taxon>Ricciaceae</taxon>
        <taxon>Riccia</taxon>
    </lineage>
</organism>
<dbReference type="GO" id="GO:0005634">
    <property type="term" value="C:nucleus"/>
    <property type="evidence" value="ECO:0007669"/>
    <property type="project" value="UniProtKB-SubCell"/>
</dbReference>
<feature type="compositionally biased region" description="Basic and acidic residues" evidence="3">
    <location>
        <begin position="416"/>
        <end position="430"/>
    </location>
</feature>
<dbReference type="GO" id="GO:0003677">
    <property type="term" value="F:DNA binding"/>
    <property type="evidence" value="ECO:0007669"/>
    <property type="project" value="UniProtKB-ARBA"/>
</dbReference>
<name>A0ABD3HR71_9MARC</name>
<dbReference type="AlphaFoldDB" id="A0ABD3HR71"/>
<keyword evidence="5" id="KW-1185">Reference proteome</keyword>
<dbReference type="EMBL" id="JBJQOH010000003">
    <property type="protein sequence ID" value="KAL3693436.1"/>
    <property type="molecule type" value="Genomic_DNA"/>
</dbReference>
<dbReference type="Gene3D" id="1.10.340.30">
    <property type="entry name" value="Hypothetical protein, domain 2"/>
    <property type="match status" value="1"/>
</dbReference>
<comment type="subcellular location">
    <subcellularLocation>
        <location evidence="1">Nucleus</location>
    </subcellularLocation>
</comment>
<evidence type="ECO:0000313" key="5">
    <source>
        <dbReference type="Proteomes" id="UP001633002"/>
    </source>
</evidence>
<feature type="compositionally biased region" description="Acidic residues" evidence="3">
    <location>
        <begin position="120"/>
        <end position="130"/>
    </location>
</feature>
<dbReference type="InterPro" id="IPR045138">
    <property type="entry name" value="MeCP2/MBD4"/>
</dbReference>
<feature type="compositionally biased region" description="Low complexity" evidence="3">
    <location>
        <begin position="1"/>
        <end position="11"/>
    </location>
</feature>
<feature type="region of interest" description="Disordered" evidence="3">
    <location>
        <begin position="310"/>
        <end position="430"/>
    </location>
</feature>
<dbReference type="Proteomes" id="UP001633002">
    <property type="component" value="Unassembled WGS sequence"/>
</dbReference>
<feature type="compositionally biased region" description="Basic and acidic residues" evidence="3">
    <location>
        <begin position="100"/>
        <end position="113"/>
    </location>
</feature>
<feature type="compositionally biased region" description="Acidic residues" evidence="3">
    <location>
        <begin position="55"/>
        <end position="74"/>
    </location>
</feature>
<evidence type="ECO:0000313" key="4">
    <source>
        <dbReference type="EMBL" id="KAL3693436.1"/>
    </source>
</evidence>
<dbReference type="PANTHER" id="PTHR15074:SF0">
    <property type="entry name" value="METHYL-CPG-BINDING DOMAIN PROTEIN 4-LIKE PROTEIN"/>
    <property type="match status" value="1"/>
</dbReference>
<feature type="compositionally biased region" description="Basic and acidic residues" evidence="3">
    <location>
        <begin position="362"/>
        <end position="395"/>
    </location>
</feature>
<comment type="caution">
    <text evidence="4">The sequence shown here is derived from an EMBL/GenBank/DDBJ whole genome shotgun (WGS) entry which is preliminary data.</text>
</comment>
<feature type="region of interest" description="Disordered" evidence="3">
    <location>
        <begin position="453"/>
        <end position="487"/>
    </location>
</feature>
<gene>
    <name evidence="4" type="ORF">R1sor_007087</name>
</gene>
<evidence type="ECO:0000256" key="1">
    <source>
        <dbReference type="ARBA" id="ARBA00004123"/>
    </source>
</evidence>
<feature type="compositionally biased region" description="Basic and acidic residues" evidence="3">
    <location>
        <begin position="315"/>
        <end position="333"/>
    </location>
</feature>
<dbReference type="PANTHER" id="PTHR15074">
    <property type="entry name" value="METHYL-CPG-BINDING PROTEIN"/>
    <property type="match status" value="1"/>
</dbReference>
<feature type="compositionally biased region" description="Basic and acidic residues" evidence="3">
    <location>
        <begin position="143"/>
        <end position="177"/>
    </location>
</feature>
<feature type="region of interest" description="Disordered" evidence="3">
    <location>
        <begin position="1"/>
        <end position="287"/>
    </location>
</feature>
<accession>A0ABD3HR71</accession>